<dbReference type="RefSeq" id="XP_037213168.1">
    <property type="nucleotide sequence ID" value="XM_037370167.1"/>
</dbReference>
<protein>
    <submittedName>
        <fullName evidence="1">Uncharacterized protein</fullName>
    </submittedName>
</protein>
<dbReference type="GeneID" id="59352683"/>
<evidence type="ECO:0000313" key="1">
    <source>
        <dbReference type="EMBL" id="KAF7289137.1"/>
    </source>
</evidence>
<proteinExistence type="predicted"/>
<sequence length="257" mass="27729">MGNRLRGRYTIPRYAQAVEPSHTCAAHRLQAITQSHSSHSHTSLRLSRSLLGARFLPVGLSEKVFFAAKNTHRSNTAHVWNGCGKITSVLAPGTSGGGEDIVMGNLWPVSSARAEGQSSLETFFRAPQLTRDLERKEGDKRRTAPLLFHLGHAVSLLCELEIKHSPPDYGCSSYDLYILVLRSVGLYRRCHVSPGAGSGKTAFSLNDHAASIKPPVACSRASARLSNPQQRLPTSSLVTSAMAASAMAKIGGGREWT</sequence>
<comment type="caution">
    <text evidence="1">The sequence shown here is derived from an EMBL/GenBank/DDBJ whole genome shotgun (WGS) entry which is preliminary data.</text>
</comment>
<keyword evidence="2" id="KW-1185">Reference proteome</keyword>
<dbReference type="AlphaFoldDB" id="A0A8H6RZJ7"/>
<gene>
    <name evidence="1" type="ORF">MIND_01374700</name>
</gene>
<reference evidence="1" key="1">
    <citation type="submission" date="2020-05" db="EMBL/GenBank/DDBJ databases">
        <title>Mycena genomes resolve the evolution of fungal bioluminescence.</title>
        <authorList>
            <person name="Tsai I.J."/>
        </authorList>
    </citation>
    <scope>NUCLEOTIDE SEQUENCE</scope>
    <source>
        <strain evidence="1">171206Taipei</strain>
    </source>
</reference>
<organism evidence="1 2">
    <name type="scientific">Mycena indigotica</name>
    <dbReference type="NCBI Taxonomy" id="2126181"/>
    <lineage>
        <taxon>Eukaryota</taxon>
        <taxon>Fungi</taxon>
        <taxon>Dikarya</taxon>
        <taxon>Basidiomycota</taxon>
        <taxon>Agaricomycotina</taxon>
        <taxon>Agaricomycetes</taxon>
        <taxon>Agaricomycetidae</taxon>
        <taxon>Agaricales</taxon>
        <taxon>Marasmiineae</taxon>
        <taxon>Mycenaceae</taxon>
        <taxon>Mycena</taxon>
    </lineage>
</organism>
<dbReference type="EMBL" id="JACAZF010000017">
    <property type="protein sequence ID" value="KAF7289137.1"/>
    <property type="molecule type" value="Genomic_DNA"/>
</dbReference>
<accession>A0A8H6RZJ7</accession>
<name>A0A8H6RZJ7_9AGAR</name>
<dbReference type="Proteomes" id="UP000636479">
    <property type="component" value="Unassembled WGS sequence"/>
</dbReference>
<evidence type="ECO:0000313" key="2">
    <source>
        <dbReference type="Proteomes" id="UP000636479"/>
    </source>
</evidence>